<comment type="caution">
    <text evidence="1">The sequence shown here is derived from an EMBL/GenBank/DDBJ whole genome shotgun (WGS) entry which is preliminary data.</text>
</comment>
<dbReference type="EMBL" id="JBHUKU010000014">
    <property type="protein sequence ID" value="MFD2461621.1"/>
    <property type="molecule type" value="Genomic_DNA"/>
</dbReference>
<dbReference type="Proteomes" id="UP001597419">
    <property type="component" value="Unassembled WGS sequence"/>
</dbReference>
<dbReference type="RefSeq" id="WP_345390186.1">
    <property type="nucleotide sequence ID" value="NZ_BAABHG010000004.1"/>
</dbReference>
<reference evidence="2" key="1">
    <citation type="journal article" date="2019" name="Int. J. Syst. Evol. Microbiol.">
        <title>The Global Catalogue of Microorganisms (GCM) 10K type strain sequencing project: providing services to taxonomists for standard genome sequencing and annotation.</title>
        <authorList>
            <consortium name="The Broad Institute Genomics Platform"/>
            <consortium name="The Broad Institute Genome Sequencing Center for Infectious Disease"/>
            <person name="Wu L."/>
            <person name="Ma J."/>
        </authorList>
    </citation>
    <scope>NUCLEOTIDE SEQUENCE [LARGE SCALE GENOMIC DNA]</scope>
    <source>
        <strain evidence="2">CGMCC 4.7643</strain>
    </source>
</reference>
<accession>A0ABW5GL75</accession>
<organism evidence="1 2">
    <name type="scientific">Amycolatopsis samaneae</name>
    <dbReference type="NCBI Taxonomy" id="664691"/>
    <lineage>
        <taxon>Bacteria</taxon>
        <taxon>Bacillati</taxon>
        <taxon>Actinomycetota</taxon>
        <taxon>Actinomycetes</taxon>
        <taxon>Pseudonocardiales</taxon>
        <taxon>Pseudonocardiaceae</taxon>
        <taxon>Amycolatopsis</taxon>
    </lineage>
</organism>
<name>A0ABW5GL75_9PSEU</name>
<protein>
    <submittedName>
        <fullName evidence="1">Uncharacterized protein</fullName>
    </submittedName>
</protein>
<gene>
    <name evidence="1" type="ORF">ACFSYJ_23650</name>
</gene>
<sequence>MSSNTKLDTDVVKASATALGRIMDDMSAFTALRADWPKLGNFDLATQLDAIVDDRRRGVVAHADQLKTALDEMDRALTKIATEIQSIDDGAAAKINAVVADLRTRVRDDLAALSQV</sequence>
<evidence type="ECO:0000313" key="1">
    <source>
        <dbReference type="EMBL" id="MFD2461621.1"/>
    </source>
</evidence>
<evidence type="ECO:0000313" key="2">
    <source>
        <dbReference type="Proteomes" id="UP001597419"/>
    </source>
</evidence>
<proteinExistence type="predicted"/>
<keyword evidence="2" id="KW-1185">Reference proteome</keyword>